<organism evidence="2 3">
    <name type="scientific">Cirrhinus molitorella</name>
    <name type="common">mud carp</name>
    <dbReference type="NCBI Taxonomy" id="172907"/>
    <lineage>
        <taxon>Eukaryota</taxon>
        <taxon>Metazoa</taxon>
        <taxon>Chordata</taxon>
        <taxon>Craniata</taxon>
        <taxon>Vertebrata</taxon>
        <taxon>Euteleostomi</taxon>
        <taxon>Actinopterygii</taxon>
        <taxon>Neopterygii</taxon>
        <taxon>Teleostei</taxon>
        <taxon>Ostariophysi</taxon>
        <taxon>Cypriniformes</taxon>
        <taxon>Cyprinidae</taxon>
        <taxon>Labeoninae</taxon>
        <taxon>Labeonini</taxon>
        <taxon>Cirrhinus</taxon>
    </lineage>
</organism>
<reference evidence="2 3" key="1">
    <citation type="submission" date="2023-09" db="EMBL/GenBank/DDBJ databases">
        <authorList>
            <person name="Wang M."/>
        </authorList>
    </citation>
    <scope>NUCLEOTIDE SEQUENCE [LARGE SCALE GENOMIC DNA]</scope>
    <source>
        <strain evidence="2">GT-2023</strain>
        <tissue evidence="2">Liver</tissue>
    </source>
</reference>
<proteinExistence type="predicted"/>
<keyword evidence="1" id="KW-0175">Coiled coil</keyword>
<dbReference type="Proteomes" id="UP001558613">
    <property type="component" value="Unassembled WGS sequence"/>
</dbReference>
<sequence length="112" mass="13021">MSLERVEQTVKDLKDKLIEHEGKIEKAEDRISMVEDTTVRHQRALRYLLHRKMSLAAKNGHYDRKGTAFTNVKAVRLNSPPRSIIVRFLDAGVKDAIIRQAWSQGQIHFQER</sequence>
<gene>
    <name evidence="2" type="ORF">QQF64_018554</name>
</gene>
<name>A0ABR3LGX5_9TELE</name>
<evidence type="ECO:0000313" key="3">
    <source>
        <dbReference type="Proteomes" id="UP001558613"/>
    </source>
</evidence>
<feature type="coiled-coil region" evidence="1">
    <location>
        <begin position="3"/>
        <end position="37"/>
    </location>
</feature>
<evidence type="ECO:0000313" key="2">
    <source>
        <dbReference type="EMBL" id="KAL1250758.1"/>
    </source>
</evidence>
<keyword evidence="3" id="KW-1185">Reference proteome</keyword>
<dbReference type="Gene3D" id="3.30.70.1820">
    <property type="entry name" value="L1 transposable element, RRM domain"/>
    <property type="match status" value="1"/>
</dbReference>
<comment type="caution">
    <text evidence="2">The sequence shown here is derived from an EMBL/GenBank/DDBJ whole genome shotgun (WGS) entry which is preliminary data.</text>
</comment>
<accession>A0ABR3LGX5</accession>
<dbReference type="EMBL" id="JAYMGO010000022">
    <property type="protein sequence ID" value="KAL1250758.1"/>
    <property type="molecule type" value="Genomic_DNA"/>
</dbReference>
<evidence type="ECO:0000256" key="1">
    <source>
        <dbReference type="SAM" id="Coils"/>
    </source>
</evidence>
<protein>
    <submittedName>
        <fullName evidence="2">Uncharacterized protein</fullName>
    </submittedName>
</protein>